<dbReference type="EMBL" id="JXTB01000620">
    <property type="protein sequence ID" value="PON35244.1"/>
    <property type="molecule type" value="Genomic_DNA"/>
</dbReference>
<reference evidence="3" key="1">
    <citation type="submission" date="2016-06" db="EMBL/GenBank/DDBJ databases">
        <title>Parallel loss of symbiosis genes in relatives of nitrogen-fixing non-legume Parasponia.</title>
        <authorList>
            <person name="Van Velzen R."/>
            <person name="Holmer R."/>
            <person name="Bu F."/>
            <person name="Rutten L."/>
            <person name="Van Zeijl A."/>
            <person name="Liu W."/>
            <person name="Santuari L."/>
            <person name="Cao Q."/>
            <person name="Sharma T."/>
            <person name="Shen D."/>
            <person name="Roswanjaya Y."/>
            <person name="Wardhani T."/>
            <person name="Kalhor M.S."/>
            <person name="Jansen J."/>
            <person name="Van den Hoogen J."/>
            <person name="Gungor B."/>
            <person name="Hartog M."/>
            <person name="Hontelez J."/>
            <person name="Verver J."/>
            <person name="Yang W.-C."/>
            <person name="Schijlen E."/>
            <person name="Repin R."/>
            <person name="Schilthuizen M."/>
            <person name="Schranz E."/>
            <person name="Heidstra R."/>
            <person name="Miyata K."/>
            <person name="Fedorova E."/>
            <person name="Kohlen W."/>
            <person name="Bisseling T."/>
            <person name="Smit S."/>
            <person name="Geurts R."/>
        </authorList>
    </citation>
    <scope>NUCLEOTIDE SEQUENCE [LARGE SCALE GENOMIC DNA]</scope>
    <source>
        <strain evidence="3">cv. WU1-14</strain>
    </source>
</reference>
<feature type="non-terminal residue" evidence="2">
    <location>
        <position position="1"/>
    </location>
</feature>
<proteinExistence type="predicted"/>
<evidence type="ECO:0000313" key="3">
    <source>
        <dbReference type="Proteomes" id="UP000237105"/>
    </source>
</evidence>
<evidence type="ECO:0000313" key="2">
    <source>
        <dbReference type="EMBL" id="PON35244.1"/>
    </source>
</evidence>
<comment type="caution">
    <text evidence="2">The sequence shown here is derived from an EMBL/GenBank/DDBJ whole genome shotgun (WGS) entry which is preliminary data.</text>
</comment>
<dbReference type="Proteomes" id="UP000237105">
    <property type="component" value="Unassembled WGS sequence"/>
</dbReference>
<keyword evidence="1" id="KW-0472">Membrane</keyword>
<protein>
    <submittedName>
        <fullName evidence="2">Uncharacterized protein</fullName>
    </submittedName>
</protein>
<accession>A0A2P5AFE4</accession>
<keyword evidence="3" id="KW-1185">Reference proteome</keyword>
<dbReference type="OrthoDB" id="10327646at2759"/>
<organism evidence="2 3">
    <name type="scientific">Parasponia andersonii</name>
    <name type="common">Sponia andersonii</name>
    <dbReference type="NCBI Taxonomy" id="3476"/>
    <lineage>
        <taxon>Eukaryota</taxon>
        <taxon>Viridiplantae</taxon>
        <taxon>Streptophyta</taxon>
        <taxon>Embryophyta</taxon>
        <taxon>Tracheophyta</taxon>
        <taxon>Spermatophyta</taxon>
        <taxon>Magnoliopsida</taxon>
        <taxon>eudicotyledons</taxon>
        <taxon>Gunneridae</taxon>
        <taxon>Pentapetalae</taxon>
        <taxon>rosids</taxon>
        <taxon>fabids</taxon>
        <taxon>Rosales</taxon>
        <taxon>Cannabaceae</taxon>
        <taxon>Parasponia</taxon>
    </lineage>
</organism>
<name>A0A2P5AFE4_PARAD</name>
<sequence>PRPRPQQPQPRATYQNQTSLFSTHVDGNPDRNLPVAGSVTPRKQKAVSISGFTFLILALGFSYQDVIFALKGIIDVRFEMGSG</sequence>
<keyword evidence="1" id="KW-0812">Transmembrane</keyword>
<gene>
    <name evidence="2" type="ORF">PanWU01x14_338040</name>
</gene>
<evidence type="ECO:0000256" key="1">
    <source>
        <dbReference type="SAM" id="Phobius"/>
    </source>
</evidence>
<feature type="transmembrane region" description="Helical" evidence="1">
    <location>
        <begin position="52"/>
        <end position="74"/>
    </location>
</feature>
<keyword evidence="1" id="KW-1133">Transmembrane helix</keyword>
<dbReference type="AlphaFoldDB" id="A0A2P5AFE4"/>